<reference evidence="2" key="1">
    <citation type="submission" date="2021-04" db="EMBL/GenBank/DDBJ databases">
        <authorList>
            <person name="Yoon J."/>
        </authorList>
    </citation>
    <scope>NUCLEOTIDE SEQUENCE</scope>
    <source>
        <strain evidence="2">KMU-90</strain>
    </source>
</reference>
<dbReference type="AlphaFoldDB" id="A0A8J7WB49"/>
<accession>A0A8J7WB49</accession>
<evidence type="ECO:0000313" key="3">
    <source>
        <dbReference type="Proteomes" id="UP000681356"/>
    </source>
</evidence>
<organism evidence="2 3">
    <name type="scientific">Thetidibacter halocola</name>
    <dbReference type="NCBI Taxonomy" id="2827239"/>
    <lineage>
        <taxon>Bacteria</taxon>
        <taxon>Pseudomonadati</taxon>
        <taxon>Pseudomonadota</taxon>
        <taxon>Alphaproteobacteria</taxon>
        <taxon>Rhodobacterales</taxon>
        <taxon>Roseobacteraceae</taxon>
        <taxon>Thetidibacter</taxon>
    </lineage>
</organism>
<evidence type="ECO:0000313" key="2">
    <source>
        <dbReference type="EMBL" id="MBS0124315.1"/>
    </source>
</evidence>
<feature type="region of interest" description="Disordered" evidence="1">
    <location>
        <begin position="1"/>
        <end position="42"/>
    </location>
</feature>
<gene>
    <name evidence="2" type="ORF">KB874_09205</name>
</gene>
<name>A0A8J7WB49_9RHOB</name>
<dbReference type="Proteomes" id="UP000681356">
    <property type="component" value="Unassembled WGS sequence"/>
</dbReference>
<protein>
    <submittedName>
        <fullName evidence="2">Uncharacterized protein</fullName>
    </submittedName>
</protein>
<dbReference type="RefSeq" id="WP_212536269.1">
    <property type="nucleotide sequence ID" value="NZ_JAGTUU010000003.1"/>
</dbReference>
<evidence type="ECO:0000256" key="1">
    <source>
        <dbReference type="SAM" id="MobiDB-lite"/>
    </source>
</evidence>
<proteinExistence type="predicted"/>
<sequence>MAHGKTGAAKAGGKAPRHDTGKGAPKVPEGKAARGGKSSRAELLARMKAVADARKDA</sequence>
<feature type="compositionally biased region" description="Low complexity" evidence="1">
    <location>
        <begin position="1"/>
        <end position="14"/>
    </location>
</feature>
<dbReference type="EMBL" id="JAGTUU010000003">
    <property type="protein sequence ID" value="MBS0124315.1"/>
    <property type="molecule type" value="Genomic_DNA"/>
</dbReference>
<keyword evidence="3" id="KW-1185">Reference proteome</keyword>
<comment type="caution">
    <text evidence="2">The sequence shown here is derived from an EMBL/GenBank/DDBJ whole genome shotgun (WGS) entry which is preliminary data.</text>
</comment>